<dbReference type="Gene3D" id="3.40.50.300">
    <property type="entry name" value="P-loop containing nucleotide triphosphate hydrolases"/>
    <property type="match status" value="1"/>
</dbReference>
<evidence type="ECO:0008006" key="3">
    <source>
        <dbReference type="Google" id="ProtNLM"/>
    </source>
</evidence>
<proteinExistence type="predicted"/>
<protein>
    <recommendedName>
        <fullName evidence="3">Transposase</fullName>
    </recommendedName>
</protein>
<reference evidence="1 2" key="1">
    <citation type="submission" date="2020-10" db="EMBL/GenBank/DDBJ databases">
        <authorList>
            <person name="Castelo-Branco R."/>
            <person name="Eusebio N."/>
            <person name="Adriana R."/>
            <person name="Vieira A."/>
            <person name="Brugerolle De Fraissinette N."/>
            <person name="Rezende De Castro R."/>
            <person name="Schneider M.P."/>
            <person name="Vasconcelos V."/>
            <person name="Leao P.N."/>
        </authorList>
    </citation>
    <scope>NUCLEOTIDE SEQUENCE [LARGE SCALE GENOMIC DNA]</scope>
    <source>
        <strain evidence="1 2">LEGE 00031</strain>
    </source>
</reference>
<dbReference type="EMBL" id="JADEVV010000014">
    <property type="protein sequence ID" value="MBE9253521.1"/>
    <property type="molecule type" value="Genomic_DNA"/>
</dbReference>
<gene>
    <name evidence="1" type="ORF">IQ217_06560</name>
</gene>
<evidence type="ECO:0000313" key="1">
    <source>
        <dbReference type="EMBL" id="MBE9253521.1"/>
    </source>
</evidence>
<dbReference type="Proteomes" id="UP000658720">
    <property type="component" value="Unassembled WGS sequence"/>
</dbReference>
<evidence type="ECO:0000313" key="2">
    <source>
        <dbReference type="Proteomes" id="UP000658720"/>
    </source>
</evidence>
<dbReference type="PANTHER" id="PTHR42927">
    <property type="entry name" value="HELICASE SUPERFAMILY 1 AND 2 DOMAIN-CONTAINING PROTEIN"/>
    <property type="match status" value="1"/>
</dbReference>
<dbReference type="RefSeq" id="WP_194019338.1">
    <property type="nucleotide sequence ID" value="NZ_JADEVV010000014.1"/>
</dbReference>
<comment type="caution">
    <text evidence="1">The sequence shown here is derived from an EMBL/GenBank/DDBJ whole genome shotgun (WGS) entry which is preliminary data.</text>
</comment>
<keyword evidence="2" id="KW-1185">Reference proteome</keyword>
<accession>A0ABR9VTG2</accession>
<dbReference type="InterPro" id="IPR027417">
    <property type="entry name" value="P-loop_NTPase"/>
</dbReference>
<sequence>MRQAIEEGFILNVLQNYITYQRFFRLSKAIEDDPEFNKKKAAKAIARFVSLHPHDLCKKTEIIIEHFRQFVIHKIGGKAKAMVVTSSRLHAKASP</sequence>
<dbReference type="PANTHER" id="PTHR42927:SF1">
    <property type="entry name" value="HELICASE SUPERFAMILY 1 AND 2 DOMAIN-CONTAINING PROTEIN"/>
    <property type="match status" value="1"/>
</dbReference>
<name>A0ABR9VTG2_9SYNC</name>
<organism evidence="1 2">
    <name type="scientific">Synechocystis salina LEGE 00031</name>
    <dbReference type="NCBI Taxonomy" id="1828736"/>
    <lineage>
        <taxon>Bacteria</taxon>
        <taxon>Bacillati</taxon>
        <taxon>Cyanobacteriota</taxon>
        <taxon>Cyanophyceae</taxon>
        <taxon>Synechococcales</taxon>
        <taxon>Merismopediaceae</taxon>
        <taxon>Synechocystis</taxon>
    </lineage>
</organism>